<evidence type="ECO:0000313" key="6">
    <source>
        <dbReference type="EMBL" id="CCV02426.1"/>
    </source>
</evidence>
<accession>A0A068QKD7</accession>
<keyword evidence="4 5" id="KW-0472">Membrane</keyword>
<organism evidence="6 7">
    <name type="scientific">Armadillidium vulgare iridescent virus</name>
    <dbReference type="NCBI Taxonomy" id="72201"/>
    <lineage>
        <taxon>Viruses</taxon>
        <taxon>Varidnaviria</taxon>
        <taxon>Bamfordvirae</taxon>
        <taxon>Nucleocytoviricota</taxon>
        <taxon>Megaviricetes</taxon>
        <taxon>Pimascovirales</taxon>
        <taxon>Pimascovirales incertae sedis</taxon>
        <taxon>Iridoviridae</taxon>
        <taxon>Betairidovirinae</taxon>
        <taxon>Iridovirus</taxon>
        <taxon>Iridovirus armadillidium1</taxon>
        <taxon>Invertebrate iridescent virus 31</taxon>
    </lineage>
</organism>
<evidence type="ECO:0000256" key="3">
    <source>
        <dbReference type="ARBA" id="ARBA00022989"/>
    </source>
</evidence>
<comment type="subcellular location">
    <subcellularLocation>
        <location evidence="1">Membrane</location>
    </subcellularLocation>
</comment>
<feature type="transmembrane region" description="Helical" evidence="5">
    <location>
        <begin position="214"/>
        <end position="233"/>
    </location>
</feature>
<feature type="transmembrane region" description="Helical" evidence="5">
    <location>
        <begin position="188"/>
        <end position="209"/>
    </location>
</feature>
<evidence type="ECO:0000256" key="4">
    <source>
        <dbReference type="ARBA" id="ARBA00023136"/>
    </source>
</evidence>
<evidence type="ECO:0000256" key="2">
    <source>
        <dbReference type="ARBA" id="ARBA00022692"/>
    </source>
</evidence>
<dbReference type="InterPro" id="IPR003472">
    <property type="entry name" value="Virion_mem_poxvirus_L1"/>
</dbReference>
<dbReference type="Pfam" id="PF02442">
    <property type="entry name" value="L1R_F9L"/>
    <property type="match status" value="1"/>
</dbReference>
<dbReference type="GO" id="GO:0016020">
    <property type="term" value="C:membrane"/>
    <property type="evidence" value="ECO:0007669"/>
    <property type="project" value="UniProtKB-SubCell"/>
</dbReference>
<name>A0A068QKD7_9VIRU</name>
<reference evidence="6 7" key="1">
    <citation type="journal article" date="2014" name="J. Gen. Virol.">
        <title>Genome sequence of a crustacean iridovirus, IIV31, isolated from the pill bug, Armadillidium vulgare.</title>
        <authorList>
            <person name="Piegu B."/>
            <person name="Guizard S."/>
            <person name="Yeping T."/>
            <person name="Cruaud C."/>
            <person name="Asgari S."/>
            <person name="Bideshi D.K."/>
            <person name="Federici B.A."/>
            <person name="Bigot Y."/>
        </authorList>
    </citation>
    <scope>NUCLEOTIDE SEQUENCE [LARGE SCALE GENOMIC DNA]</scope>
</reference>
<proteinExistence type="predicted"/>
<dbReference type="EMBL" id="HF920637">
    <property type="protein sequence ID" value="CCV02426.1"/>
    <property type="molecule type" value="Genomic_DNA"/>
</dbReference>
<evidence type="ECO:0000256" key="5">
    <source>
        <dbReference type="SAM" id="Phobius"/>
    </source>
</evidence>
<dbReference type="Proteomes" id="UP000114278">
    <property type="component" value="Segment"/>
</dbReference>
<feature type="transmembrane region" description="Helical" evidence="5">
    <location>
        <begin position="505"/>
        <end position="528"/>
    </location>
</feature>
<protein>
    <submittedName>
        <fullName evidence="6">Lipid membrane protein</fullName>
    </submittedName>
</protein>
<gene>
    <name evidence="6" type="primary">054R</name>
    <name evidence="6" type="ORF">IIV31_054R</name>
</gene>
<dbReference type="OrthoDB" id="8902at10239"/>
<keyword evidence="2 5" id="KW-0812">Transmembrane</keyword>
<evidence type="ECO:0000256" key="1">
    <source>
        <dbReference type="ARBA" id="ARBA00004370"/>
    </source>
</evidence>
<keyword evidence="3 5" id="KW-1133">Transmembrane helix</keyword>
<dbReference type="KEGG" id="vg:19738638"/>
<dbReference type="GeneID" id="19738638"/>
<dbReference type="RefSeq" id="YP_009046668.1">
    <property type="nucleotide sequence ID" value="NC_024451.1"/>
</dbReference>
<sequence>MGASISTNITKLVTDAVTRTSNEIIQKEEVHNNQSVIIRVSDTGGDVNIIGNVFNQTATVDMKALSDVLNNSDNSIKLDQQIAQMAKAVISGLNLAQLADANNTVDDLVRTCIEVKNITTQQCLAGITQNISIIVERTKGNVNINKIITNQVSNSIQSCVQKAVAQSTSVQNVSAKISQAATSEAKGLSLAMIALIIVAMGLTGVGGVYAGGKIIFPAVLIASIISFVLYFQWTTKEISSFGFVANTISESADCSITKDSGETDTIGSAKAASEKCQNNGECSAYEWTPANGGTAVYYKNNISASCKSYYSDGGHKDHSPIIKKLVFLKGARPPGPSDNANAWLDTTNGSFWVNLDPSVLKIMNRVPLQIRMTYASGGVYANSAVPPGEGWNKNVILVGGVYANSAVPPGEGWNKMLSSFGKVAGRNIDWGEGPPSAVSNAAIGDVWVDYKNPSLLKVYRFVLIQGTSNGWVQDAAAIAGIGPIINSNVESSKSVGFAVDTKKQYLLYIGIGLLLVGVLGLAFTSGFFTKKEKKE</sequence>
<keyword evidence="7" id="KW-1185">Reference proteome</keyword>
<evidence type="ECO:0000313" key="7">
    <source>
        <dbReference type="Proteomes" id="UP000114278"/>
    </source>
</evidence>